<keyword evidence="12" id="KW-1185">Reference proteome</keyword>
<evidence type="ECO:0000313" key="11">
    <source>
        <dbReference type="EMBL" id="MBT1070694.1"/>
    </source>
</evidence>
<keyword evidence="8" id="KW-0718">Serine biosynthesis</keyword>
<evidence type="ECO:0000256" key="7">
    <source>
        <dbReference type="ARBA" id="ARBA00022842"/>
    </source>
</evidence>
<keyword evidence="7" id="KW-0460">Magnesium</keyword>
<dbReference type="PANTHER" id="PTHR43344">
    <property type="entry name" value="PHOSPHOSERINE PHOSPHATASE"/>
    <property type="match status" value="1"/>
</dbReference>
<evidence type="ECO:0000256" key="4">
    <source>
        <dbReference type="ARBA" id="ARBA00022605"/>
    </source>
</evidence>
<proteinExistence type="predicted"/>
<gene>
    <name evidence="11" type="ORF">KJB30_02755</name>
</gene>
<comment type="caution">
    <text evidence="11">The sequence shown here is derived from an EMBL/GenBank/DDBJ whole genome shotgun (WGS) entry which is preliminary data.</text>
</comment>
<keyword evidence="5" id="KW-0479">Metal-binding</keyword>
<dbReference type="InterPro" id="IPR023214">
    <property type="entry name" value="HAD_sf"/>
</dbReference>
<evidence type="ECO:0000256" key="2">
    <source>
        <dbReference type="ARBA" id="ARBA00005135"/>
    </source>
</evidence>
<dbReference type="PANTHER" id="PTHR43344:SF2">
    <property type="entry name" value="PHOSPHOSERINE PHOSPHATASE"/>
    <property type="match status" value="1"/>
</dbReference>
<evidence type="ECO:0000256" key="10">
    <source>
        <dbReference type="ARBA" id="ARBA00048523"/>
    </source>
</evidence>
<dbReference type="SUPFAM" id="SSF56784">
    <property type="entry name" value="HAD-like"/>
    <property type="match status" value="1"/>
</dbReference>
<comment type="cofactor">
    <cofactor evidence="1">
        <name>Mg(2+)</name>
        <dbReference type="ChEBI" id="CHEBI:18420"/>
    </cofactor>
</comment>
<keyword evidence="4" id="KW-0028">Amino-acid biosynthesis</keyword>
<name>A0ABS5U4W7_9BACT</name>
<comment type="catalytic activity">
    <reaction evidence="10">
        <text>O-phospho-D-serine + H2O = D-serine + phosphate</text>
        <dbReference type="Rhea" id="RHEA:24873"/>
        <dbReference type="ChEBI" id="CHEBI:15377"/>
        <dbReference type="ChEBI" id="CHEBI:35247"/>
        <dbReference type="ChEBI" id="CHEBI:43474"/>
        <dbReference type="ChEBI" id="CHEBI:58680"/>
        <dbReference type="EC" id="3.1.3.3"/>
    </reaction>
</comment>
<evidence type="ECO:0000256" key="1">
    <source>
        <dbReference type="ARBA" id="ARBA00001946"/>
    </source>
</evidence>
<protein>
    <recommendedName>
        <fullName evidence="3">phosphoserine phosphatase</fullName>
        <ecNumber evidence="3">3.1.3.3</ecNumber>
    </recommendedName>
</protein>
<dbReference type="Gene3D" id="3.40.50.1000">
    <property type="entry name" value="HAD superfamily/HAD-like"/>
    <property type="match status" value="1"/>
</dbReference>
<evidence type="ECO:0000256" key="9">
    <source>
        <dbReference type="ARBA" id="ARBA00048138"/>
    </source>
</evidence>
<dbReference type="Proteomes" id="UP000784128">
    <property type="component" value="Unassembled WGS sequence"/>
</dbReference>
<dbReference type="InterPro" id="IPR050582">
    <property type="entry name" value="HAD-like_SerB"/>
</dbReference>
<keyword evidence="6 11" id="KW-0378">Hydrolase</keyword>
<dbReference type="Pfam" id="PF00702">
    <property type="entry name" value="Hydrolase"/>
    <property type="match status" value="1"/>
</dbReference>
<comment type="pathway">
    <text evidence="2">Amino-acid biosynthesis; L-serine biosynthesis; L-serine from 3-phospho-D-glycerate: step 3/3.</text>
</comment>
<sequence length="358" mass="40143">MKKIKLAVFDLEGTIFRNSYRGKDFPSLWAVICNLCGPDAAKEDDGNREKFYAGKYAGYSEWVIDTLKIHQKYGLKRNQLESLINSIDYYPGVAETFEALRLQGINIAIISGGLKALADRAAIDYKIEHCFASAEYFWNQDGTVRHWNVMPTDFAHKKSVLEILSRDLGISADECLFVGDGRNDRAVAGHCALSIGFNPHDELRPDVDVIIEQPKGAENLAAVLQPIARYPHYTLNDFCGYKIWNIRREDAPFDTIIAGTLSQSGQRDAYHAFLVRNGLTSNSADSYCSYMNNLCRNIAAISWNEASHSTAFSVLVKNAATCRTEEEFINALQTPLAGEYGRENDCTSAAKQFWRYAQ</sequence>
<dbReference type="GO" id="GO:0016787">
    <property type="term" value="F:hydrolase activity"/>
    <property type="evidence" value="ECO:0007669"/>
    <property type="project" value="UniProtKB-KW"/>
</dbReference>
<evidence type="ECO:0000256" key="6">
    <source>
        <dbReference type="ARBA" id="ARBA00022801"/>
    </source>
</evidence>
<organism evidence="11 12">
    <name type="scientific">Pelotalea chapellei</name>
    <dbReference type="NCBI Taxonomy" id="44671"/>
    <lineage>
        <taxon>Bacteria</taxon>
        <taxon>Pseudomonadati</taxon>
        <taxon>Thermodesulfobacteriota</taxon>
        <taxon>Desulfuromonadia</taxon>
        <taxon>Geobacterales</taxon>
        <taxon>Geobacteraceae</taxon>
        <taxon>Pelotalea</taxon>
    </lineage>
</organism>
<accession>A0ABS5U4W7</accession>
<evidence type="ECO:0000256" key="5">
    <source>
        <dbReference type="ARBA" id="ARBA00022723"/>
    </source>
</evidence>
<comment type="catalytic activity">
    <reaction evidence="9">
        <text>O-phospho-L-serine + H2O = L-serine + phosphate</text>
        <dbReference type="Rhea" id="RHEA:21208"/>
        <dbReference type="ChEBI" id="CHEBI:15377"/>
        <dbReference type="ChEBI" id="CHEBI:33384"/>
        <dbReference type="ChEBI" id="CHEBI:43474"/>
        <dbReference type="ChEBI" id="CHEBI:57524"/>
        <dbReference type="EC" id="3.1.3.3"/>
    </reaction>
</comment>
<evidence type="ECO:0000256" key="3">
    <source>
        <dbReference type="ARBA" id="ARBA00012640"/>
    </source>
</evidence>
<evidence type="ECO:0000256" key="8">
    <source>
        <dbReference type="ARBA" id="ARBA00023299"/>
    </source>
</evidence>
<reference evidence="11 12" key="1">
    <citation type="submission" date="2021-05" db="EMBL/GenBank/DDBJ databases">
        <title>The draft genome of Geobacter chapellei DSM 13688.</title>
        <authorList>
            <person name="Xu Z."/>
            <person name="Masuda Y."/>
            <person name="Itoh H."/>
            <person name="Senoo K."/>
        </authorList>
    </citation>
    <scope>NUCLEOTIDE SEQUENCE [LARGE SCALE GENOMIC DNA]</scope>
    <source>
        <strain evidence="11 12">DSM 13688</strain>
    </source>
</reference>
<evidence type="ECO:0000313" key="12">
    <source>
        <dbReference type="Proteomes" id="UP000784128"/>
    </source>
</evidence>
<dbReference type="EMBL" id="JAHDYS010000002">
    <property type="protein sequence ID" value="MBT1070694.1"/>
    <property type="molecule type" value="Genomic_DNA"/>
</dbReference>
<dbReference type="RefSeq" id="WP_214296407.1">
    <property type="nucleotide sequence ID" value="NZ_JAHDYS010000002.1"/>
</dbReference>
<dbReference type="EC" id="3.1.3.3" evidence="3"/>
<dbReference type="InterPro" id="IPR036412">
    <property type="entry name" value="HAD-like_sf"/>
</dbReference>